<sequence length="220" mass="23630">MADLNDYTALITSAHRDKPRYMATIAAVVQPLVDQMNLLASMPGKFDLDVAVGDQLDTVGLWVGVSRRIRTPLTGIYFSFDIDGLGFDQGIWKGPFDPDTGLTVLDDDTYRLVIRAKIGANHWDGTLASSAAILNSIFGADTHVFIEDHQDMSMTIGISGKVPSAVFLALLAGGYIPLKPEGVRVNYTIVTTVDSAPLFGFDMSGPYVAGFDAGAWGKPV</sequence>
<accession>A0ABD4DXX3</accession>
<proteinExistence type="predicted"/>
<evidence type="ECO:0008006" key="3">
    <source>
        <dbReference type="Google" id="ProtNLM"/>
    </source>
</evidence>
<protein>
    <recommendedName>
        <fullName evidence="3">Bacteriophage protein</fullName>
    </recommendedName>
</protein>
<name>A0ABD4DXX3_9BURK</name>
<organism evidence="1 2">
    <name type="scientific">Burkholderia ubonensis</name>
    <dbReference type="NCBI Taxonomy" id="101571"/>
    <lineage>
        <taxon>Bacteria</taxon>
        <taxon>Pseudomonadati</taxon>
        <taxon>Pseudomonadota</taxon>
        <taxon>Betaproteobacteria</taxon>
        <taxon>Burkholderiales</taxon>
        <taxon>Burkholderiaceae</taxon>
        <taxon>Burkholderia</taxon>
        <taxon>Burkholderia cepacia complex</taxon>
    </lineage>
</organism>
<dbReference type="RefSeq" id="WP_060041070.1">
    <property type="nucleotide sequence ID" value="NZ_LPAD01000089.1"/>
</dbReference>
<dbReference type="AlphaFoldDB" id="A0ABD4DXX3"/>
<reference evidence="1 2" key="1">
    <citation type="submission" date="2015-11" db="EMBL/GenBank/DDBJ databases">
        <title>Expanding the genomic diversity of Burkholderia species for the development of highly accurate diagnostics.</title>
        <authorList>
            <person name="Sahl J."/>
            <person name="Keim P."/>
            <person name="Wagner D."/>
        </authorList>
    </citation>
    <scope>NUCLEOTIDE SEQUENCE [LARGE SCALE GENOMIC DNA]</scope>
    <source>
        <strain evidence="1 2">MSMB1585WGS</strain>
    </source>
</reference>
<evidence type="ECO:0000313" key="2">
    <source>
        <dbReference type="Proteomes" id="UP000057910"/>
    </source>
</evidence>
<evidence type="ECO:0000313" key="1">
    <source>
        <dbReference type="EMBL" id="KVN79360.1"/>
    </source>
</evidence>
<dbReference type="InterPro" id="IPR021283">
    <property type="entry name" value="Phage_Wedge1"/>
</dbReference>
<comment type="caution">
    <text evidence="1">The sequence shown here is derived from an EMBL/GenBank/DDBJ whole genome shotgun (WGS) entry which is preliminary data.</text>
</comment>
<gene>
    <name evidence="1" type="ORF">WJ68_21920</name>
</gene>
<dbReference type="Proteomes" id="UP000057910">
    <property type="component" value="Unassembled WGS sequence"/>
</dbReference>
<dbReference type="EMBL" id="LPAD01000089">
    <property type="protein sequence ID" value="KVN79360.1"/>
    <property type="molecule type" value="Genomic_DNA"/>
</dbReference>
<dbReference type="Pfam" id="PF11041">
    <property type="entry name" value="Phage_Wedge1"/>
    <property type="match status" value="1"/>
</dbReference>